<feature type="transmembrane region" description="Helical" evidence="1">
    <location>
        <begin position="190"/>
        <end position="208"/>
    </location>
</feature>
<keyword evidence="1" id="KW-1133">Transmembrane helix</keyword>
<evidence type="ECO:0008006" key="4">
    <source>
        <dbReference type="Google" id="ProtNLM"/>
    </source>
</evidence>
<accession>A0A518IXY2</accession>
<feature type="transmembrane region" description="Helical" evidence="1">
    <location>
        <begin position="522"/>
        <end position="542"/>
    </location>
</feature>
<dbReference type="EMBL" id="CP036318">
    <property type="protein sequence ID" value="QDV57944.1"/>
    <property type="molecule type" value="Genomic_DNA"/>
</dbReference>
<feature type="transmembrane region" description="Helical" evidence="1">
    <location>
        <begin position="554"/>
        <end position="572"/>
    </location>
</feature>
<evidence type="ECO:0000313" key="2">
    <source>
        <dbReference type="EMBL" id="QDV57944.1"/>
    </source>
</evidence>
<keyword evidence="1" id="KW-0472">Membrane</keyword>
<organism evidence="2 3">
    <name type="scientific">Rosistilla oblonga</name>
    <dbReference type="NCBI Taxonomy" id="2527990"/>
    <lineage>
        <taxon>Bacteria</taxon>
        <taxon>Pseudomonadati</taxon>
        <taxon>Planctomycetota</taxon>
        <taxon>Planctomycetia</taxon>
        <taxon>Pirellulales</taxon>
        <taxon>Pirellulaceae</taxon>
        <taxon>Rosistilla</taxon>
    </lineage>
</organism>
<protein>
    <recommendedName>
        <fullName evidence="4">Bacterial membrane protein YfhO</fullName>
    </recommendedName>
</protein>
<evidence type="ECO:0000313" key="3">
    <source>
        <dbReference type="Proteomes" id="UP000316770"/>
    </source>
</evidence>
<feature type="transmembrane region" description="Helical" evidence="1">
    <location>
        <begin position="448"/>
        <end position="468"/>
    </location>
</feature>
<name>A0A518IXY2_9BACT</name>
<keyword evidence="1" id="KW-0812">Transmembrane</keyword>
<dbReference type="Proteomes" id="UP000316770">
    <property type="component" value="Chromosome"/>
</dbReference>
<feature type="transmembrane region" description="Helical" evidence="1">
    <location>
        <begin position="347"/>
        <end position="365"/>
    </location>
</feature>
<feature type="transmembrane region" description="Helical" evidence="1">
    <location>
        <begin position="144"/>
        <end position="162"/>
    </location>
</feature>
<feature type="transmembrane region" description="Helical" evidence="1">
    <location>
        <begin position="119"/>
        <end position="138"/>
    </location>
</feature>
<feature type="transmembrane region" description="Helical" evidence="1">
    <location>
        <begin position="386"/>
        <end position="405"/>
    </location>
</feature>
<proteinExistence type="predicted"/>
<sequence length="895" mass="97897">MKAFLIPLGLLTLSLGAILYPALSGDRRLAFRDVSHFYQPLYRAIDARISVGDLPLWNHLDQFGLPVAGETTTALFYPVRAVFHLGFDTPQSLAIYVYLHLILAGLSVFWIARRHHGSVAASALAGIVYAASGPVLFLYTNPPFLVGAAWLPMAVGFLIEAVHRWNRSSFAIGSLSLAMMILGGDVQSAAQVVVFLVGYVLFRAIRRLRIVRRRTRRSGSLRLGYSMLVTGTARRLMTIGLAIGLASAAASLQIIPSWQWSQQSVRRHSPSPGVAQLTAAEPYVAAPTAWWQAPAAGTHQANVYDFSVGPWQWIGALLPGVCGEMFPENTRITRLVPSEGKTWTPSLFLGVLPAICLLIRLPIYLRRLVNRQSQRGGGNPLRIWDGMILAGLVFSLGGFGLVWAVRELAYLFGGAMILNDCNAAVGGPYWFLVSFVPGYSNFRFPAKWLVFFSLGLALLTAHTIDRWSRTSRDGSIRASAVLLGISALTLVVSLLPIGSLGIDLRPAADRFFGPLNLSLWQLHAFGAAVHAGLFAAIILVLCRRCTPGSSLLPIALLALTLVDLTLHGRGLIATASAPPELKLAEMQQTTAPLRRVVSLATALRWPERWGTASPSVTPDPHNRRIEQVEHGQQLSLFMRWHLDAGIAKLNSAASISHWRGPIFWDAVRPVLADSPPEQTSERLSRLCQLLGADATLQPRVAQADHGPTASTEAPLQVSLDARIRNPDAAPIQLVDDWRDVAPSEIVAVLPEHVSDYLTGATEASLLESDDDSLRTDSQQIPAASECQIEEHQPERTFAHVEAARPTLVKFFQMQDGNWTARYRATGGSVWHQATSRPVDFVNQGFELPAGNWQVEFRYRPTWLVPASAISIVGWALVLVMLFSGNSLKKLERTPV</sequence>
<feature type="transmembrane region" description="Helical" evidence="1">
    <location>
        <begin position="480"/>
        <end position="502"/>
    </location>
</feature>
<feature type="transmembrane region" description="Helical" evidence="1">
    <location>
        <begin position="93"/>
        <end position="112"/>
    </location>
</feature>
<evidence type="ECO:0000256" key="1">
    <source>
        <dbReference type="SAM" id="Phobius"/>
    </source>
</evidence>
<reference evidence="2 3" key="1">
    <citation type="submission" date="2019-02" db="EMBL/GenBank/DDBJ databases">
        <title>Deep-cultivation of Planctomycetes and their phenomic and genomic characterization uncovers novel biology.</title>
        <authorList>
            <person name="Wiegand S."/>
            <person name="Jogler M."/>
            <person name="Boedeker C."/>
            <person name="Pinto D."/>
            <person name="Vollmers J."/>
            <person name="Rivas-Marin E."/>
            <person name="Kohn T."/>
            <person name="Peeters S.H."/>
            <person name="Heuer A."/>
            <person name="Rast P."/>
            <person name="Oberbeckmann S."/>
            <person name="Bunk B."/>
            <person name="Jeske O."/>
            <person name="Meyerdierks A."/>
            <person name="Storesund J.E."/>
            <person name="Kallscheuer N."/>
            <person name="Luecker S."/>
            <person name="Lage O.M."/>
            <person name="Pohl T."/>
            <person name="Merkel B.J."/>
            <person name="Hornburger P."/>
            <person name="Mueller R.-W."/>
            <person name="Bruemmer F."/>
            <person name="Labrenz M."/>
            <person name="Spormann A.M."/>
            <person name="Op den Camp H."/>
            <person name="Overmann J."/>
            <person name="Amann R."/>
            <person name="Jetten M.S.M."/>
            <person name="Mascher T."/>
            <person name="Medema M.H."/>
            <person name="Devos D.P."/>
            <person name="Kaster A.-K."/>
            <person name="Ovreas L."/>
            <person name="Rohde M."/>
            <person name="Galperin M.Y."/>
            <person name="Jogler C."/>
        </authorList>
    </citation>
    <scope>NUCLEOTIDE SEQUENCE [LARGE SCALE GENOMIC DNA]</scope>
    <source>
        <strain evidence="2 3">Mal33</strain>
    </source>
</reference>
<gene>
    <name evidence="2" type="ORF">Mal33_39600</name>
</gene>
<keyword evidence="3" id="KW-1185">Reference proteome</keyword>
<dbReference type="AlphaFoldDB" id="A0A518IXY2"/>
<feature type="transmembrane region" description="Helical" evidence="1">
    <location>
        <begin position="862"/>
        <end position="882"/>
    </location>
</feature>